<evidence type="ECO:0000313" key="1">
    <source>
        <dbReference type="EMBL" id="CAA6821526.1"/>
    </source>
</evidence>
<sequence length="133" mass="15686">MLKENQNIILFDGVCNLCEASVQFIIKHDNKNYFYFTSQSSALGKKLLKKYDLDQVDSIALLQNNKAYTHSDAGLEIARHLDGWYKYLYVFRFVPRILRDGLYKLVAKYRYKVFGKKEHCMMPNEALKSRFLD</sequence>
<proteinExistence type="predicted"/>
<name>A0A6S6U244_9BACT</name>
<accession>A0A6S6U244</accession>
<dbReference type="PANTHER" id="PTHR33639:SF2">
    <property type="entry name" value="DUF393 DOMAIN-CONTAINING PROTEIN"/>
    <property type="match status" value="1"/>
</dbReference>
<protein>
    <submittedName>
        <fullName evidence="1">Thiol-disulfide oxidoreductase</fullName>
    </submittedName>
</protein>
<dbReference type="GO" id="GO:0015035">
    <property type="term" value="F:protein-disulfide reductase activity"/>
    <property type="evidence" value="ECO:0007669"/>
    <property type="project" value="InterPro"/>
</dbReference>
<dbReference type="InterPro" id="IPR007263">
    <property type="entry name" value="DCC1-like"/>
</dbReference>
<gene>
    <name evidence="1" type="ORF">HELGO_WM49168</name>
</gene>
<dbReference type="EMBL" id="CACVAZ010000142">
    <property type="protein sequence ID" value="CAA6821526.1"/>
    <property type="molecule type" value="Genomic_DNA"/>
</dbReference>
<dbReference type="Pfam" id="PF04134">
    <property type="entry name" value="DCC1-like"/>
    <property type="match status" value="1"/>
</dbReference>
<dbReference type="AlphaFoldDB" id="A0A6S6U244"/>
<dbReference type="PANTHER" id="PTHR33639">
    <property type="entry name" value="THIOL-DISULFIDE OXIDOREDUCTASE DCC"/>
    <property type="match status" value="1"/>
</dbReference>
<dbReference type="InterPro" id="IPR052927">
    <property type="entry name" value="DCC_oxidoreductase"/>
</dbReference>
<organism evidence="1">
    <name type="scientific">uncultured Sulfurovum sp</name>
    <dbReference type="NCBI Taxonomy" id="269237"/>
    <lineage>
        <taxon>Bacteria</taxon>
        <taxon>Pseudomonadati</taxon>
        <taxon>Campylobacterota</taxon>
        <taxon>Epsilonproteobacteria</taxon>
        <taxon>Campylobacterales</taxon>
        <taxon>Sulfurovaceae</taxon>
        <taxon>Sulfurovum</taxon>
        <taxon>environmental samples</taxon>
    </lineage>
</organism>
<reference evidence="1" key="1">
    <citation type="submission" date="2020-01" db="EMBL/GenBank/DDBJ databases">
        <authorList>
            <person name="Meier V. D."/>
            <person name="Meier V D."/>
        </authorList>
    </citation>
    <scope>NUCLEOTIDE SEQUENCE</scope>
    <source>
        <strain evidence="1">HLG_WM_MAG_02</strain>
    </source>
</reference>